<dbReference type="Gene3D" id="3.10.20.90">
    <property type="entry name" value="Phosphatidylinositol 3-kinase Catalytic Subunit, Chain A, domain 1"/>
    <property type="match status" value="1"/>
</dbReference>
<dbReference type="PANTHER" id="PTHR24135:SF28">
    <property type="entry name" value="LD13733P"/>
    <property type="match status" value="1"/>
</dbReference>
<feature type="non-terminal residue" evidence="2">
    <location>
        <position position="77"/>
    </location>
</feature>
<dbReference type="GeneID" id="106013710"/>
<evidence type="ECO:0000313" key="1">
    <source>
        <dbReference type="Proteomes" id="UP000694888"/>
    </source>
</evidence>
<reference evidence="2" key="1">
    <citation type="submission" date="2025-08" db="UniProtKB">
        <authorList>
            <consortium name="RefSeq"/>
        </authorList>
    </citation>
    <scope>IDENTIFICATION</scope>
</reference>
<dbReference type="RefSeq" id="XP_012945609.1">
    <property type="nucleotide sequence ID" value="XM_013090155.2"/>
</dbReference>
<dbReference type="Proteomes" id="UP000694888">
    <property type="component" value="Unplaced"/>
</dbReference>
<name>A0ABM1ADH9_APLCA</name>
<keyword evidence="1" id="KW-1185">Reference proteome</keyword>
<organism evidence="1 2">
    <name type="scientific">Aplysia californica</name>
    <name type="common">California sea hare</name>
    <dbReference type="NCBI Taxonomy" id="6500"/>
    <lineage>
        <taxon>Eukaryota</taxon>
        <taxon>Metazoa</taxon>
        <taxon>Spiralia</taxon>
        <taxon>Lophotrochozoa</taxon>
        <taxon>Mollusca</taxon>
        <taxon>Gastropoda</taxon>
        <taxon>Heterobranchia</taxon>
        <taxon>Euthyneura</taxon>
        <taxon>Tectipleura</taxon>
        <taxon>Aplysiida</taxon>
        <taxon>Aplysioidea</taxon>
        <taxon>Aplysiidae</taxon>
        <taxon>Aplysia</taxon>
    </lineage>
</organism>
<proteinExistence type="predicted"/>
<sequence>MKESPTESGGGGLSADNSSGTVFIRVAVPELKVQKCLQFQLEDTVWQAKQRVLVAFAKQELRDALNYGLYLPPANGR</sequence>
<accession>A0ABM1ADH9</accession>
<protein>
    <submittedName>
        <fullName evidence="2">SH3 and multiple ankyrin repeat domains protein 3</fullName>
    </submittedName>
</protein>
<dbReference type="InterPro" id="IPR051569">
    <property type="entry name" value="SHANK"/>
</dbReference>
<dbReference type="PANTHER" id="PTHR24135">
    <property type="entry name" value="SH3 AND MULTIPLE ANKYRIN REPEAT DOMAINS PROTEIN"/>
    <property type="match status" value="1"/>
</dbReference>
<gene>
    <name evidence="2" type="primary">LOC106013710</name>
</gene>
<evidence type="ECO:0000313" key="2">
    <source>
        <dbReference type="RefSeq" id="XP_012945609.1"/>
    </source>
</evidence>